<dbReference type="Proteomes" id="UP000190831">
    <property type="component" value="Chromosome D"/>
</dbReference>
<comment type="similarity">
    <text evidence="3">Belongs to the SNU71 family.</text>
</comment>
<protein>
    <recommendedName>
        <fullName evidence="4">U1 small nuclear ribonucleoprotein component SNU71</fullName>
    </recommendedName>
</protein>
<dbReference type="GO" id="GO:0003723">
    <property type="term" value="F:RNA binding"/>
    <property type="evidence" value="ECO:0007669"/>
    <property type="project" value="UniProtKB-KW"/>
</dbReference>
<feature type="compositionally biased region" description="Basic and acidic residues" evidence="14">
    <location>
        <begin position="349"/>
        <end position="359"/>
    </location>
</feature>
<evidence type="ECO:0000256" key="1">
    <source>
        <dbReference type="ARBA" id="ARBA00004123"/>
    </source>
</evidence>
<evidence type="ECO:0000313" key="17">
    <source>
        <dbReference type="Proteomes" id="UP000190831"/>
    </source>
</evidence>
<evidence type="ECO:0000256" key="10">
    <source>
        <dbReference type="ARBA" id="ARBA00023187"/>
    </source>
</evidence>
<dbReference type="SMART" id="SM00311">
    <property type="entry name" value="PWI"/>
    <property type="match status" value="1"/>
</dbReference>
<feature type="domain" description="PWI" evidence="15">
    <location>
        <begin position="483"/>
        <end position="560"/>
    </location>
</feature>
<evidence type="ECO:0000259" key="15">
    <source>
        <dbReference type="PROSITE" id="PS51025"/>
    </source>
</evidence>
<keyword evidence="9" id="KW-0175">Coiled coil</keyword>
<evidence type="ECO:0000256" key="7">
    <source>
        <dbReference type="ARBA" id="ARBA00022728"/>
    </source>
</evidence>
<comment type="function">
    <text evidence="13">Component of the U1 snRNP particle, which recognizes and binds the 5'-splice site of pre-mRNA. Together with other non-snRNP factors, U1 snRNP forms the spliceosomal commitment complex, that targets pre-mRNA to the splicing pathway.</text>
</comment>
<evidence type="ECO:0000256" key="6">
    <source>
        <dbReference type="ARBA" id="ARBA00022664"/>
    </source>
</evidence>
<dbReference type="PROSITE" id="PS51025">
    <property type="entry name" value="PWI"/>
    <property type="match status" value="1"/>
</dbReference>
<accession>A0A1G4MAU7</accession>
<feature type="compositionally biased region" description="Low complexity" evidence="14">
    <location>
        <begin position="77"/>
        <end position="86"/>
    </location>
</feature>
<evidence type="ECO:0000256" key="12">
    <source>
        <dbReference type="ARBA" id="ARBA00023274"/>
    </source>
</evidence>
<evidence type="ECO:0000256" key="2">
    <source>
        <dbReference type="ARBA" id="ARBA00004496"/>
    </source>
</evidence>
<evidence type="ECO:0000313" key="16">
    <source>
        <dbReference type="EMBL" id="SCW00969.1"/>
    </source>
</evidence>
<dbReference type="Pfam" id="PF24825">
    <property type="entry name" value="SNU71_RBD"/>
    <property type="match status" value="1"/>
</dbReference>
<dbReference type="GO" id="GO:0005737">
    <property type="term" value="C:cytoplasm"/>
    <property type="evidence" value="ECO:0007669"/>
    <property type="project" value="UniProtKB-SubCell"/>
</dbReference>
<dbReference type="GO" id="GO:0005681">
    <property type="term" value="C:spliceosomal complex"/>
    <property type="evidence" value="ECO:0007669"/>
    <property type="project" value="UniProtKB-KW"/>
</dbReference>
<evidence type="ECO:0000256" key="13">
    <source>
        <dbReference type="ARBA" id="ARBA00025004"/>
    </source>
</evidence>
<dbReference type="Gene3D" id="1.20.1390.10">
    <property type="entry name" value="PWI domain"/>
    <property type="match status" value="1"/>
</dbReference>
<evidence type="ECO:0000256" key="4">
    <source>
        <dbReference type="ARBA" id="ARBA00014280"/>
    </source>
</evidence>
<feature type="region of interest" description="Disordered" evidence="14">
    <location>
        <begin position="311"/>
        <end position="359"/>
    </location>
</feature>
<proteinExistence type="inferred from homology"/>
<feature type="region of interest" description="Disordered" evidence="14">
    <location>
        <begin position="421"/>
        <end position="460"/>
    </location>
</feature>
<sequence>MDSLVFVSANAYLASRSSDAWHSTHFRPGYVPILRSDLLRFRDALDQVLQQVRKEHTAVVYHSDAQRDPARAHPDADAAAPSSGPAHGRHQDLKQFLPISLDQQLHTVALTGLRGKLAVEQLERLLAKLEDVTSAALELPASSFVQCWSSVAGLDTQSLFVRCQELAQYPQVVAYWRELVARWNALDPHVGLQLHCDQNTAHYVADKAAGAGPLDPAELDRQVHALRQLLDELYAEDKSEPAAHDSSADYKVDVSTLSDLPGSALEQLCQDIVKFRTRVLTIEKEKRAKEDYEEGKRRRLQLMKVFEQIRKSQGDDGANGAADARDPDNDDAEDDEEEEDDGDAAQDWALEKERQDRDRAAADARARALLDKLSSQLEPRLRALERQLARVADYDATLASERPLYLKELLHLSHDPSYDHRRSFKLEEKQRDDDDRARNPPATASAPSPTKTPTEPVGEPAAEPRFKLEIRPAARPNASPQPDVLHQSDIELDSILARLRDSRAVHDVVKEYLGDEDQDLIDYIFDHIREHKSKTALLDELKETFDEDAAAIVDKVWHNL</sequence>
<organism evidence="16 17">
    <name type="scientific">Lachancea fermentati</name>
    <name type="common">Zygosaccharomyces fermentati</name>
    <dbReference type="NCBI Taxonomy" id="4955"/>
    <lineage>
        <taxon>Eukaryota</taxon>
        <taxon>Fungi</taxon>
        <taxon>Dikarya</taxon>
        <taxon>Ascomycota</taxon>
        <taxon>Saccharomycotina</taxon>
        <taxon>Saccharomycetes</taxon>
        <taxon>Saccharomycetales</taxon>
        <taxon>Saccharomycetaceae</taxon>
        <taxon>Lachancea</taxon>
    </lineage>
</organism>
<keyword evidence="5" id="KW-0963">Cytoplasm</keyword>
<dbReference type="InterPro" id="IPR057543">
    <property type="entry name" value="SNU71_N"/>
</dbReference>
<dbReference type="Pfam" id="PF24826">
    <property type="entry name" value="SNU71_N"/>
    <property type="match status" value="1"/>
</dbReference>
<evidence type="ECO:0000256" key="3">
    <source>
        <dbReference type="ARBA" id="ARBA00005544"/>
    </source>
</evidence>
<reference evidence="16 17" key="1">
    <citation type="submission" date="2016-03" db="EMBL/GenBank/DDBJ databases">
        <authorList>
            <person name="Devillers H."/>
        </authorList>
    </citation>
    <scope>NUCLEOTIDE SEQUENCE [LARGE SCALE GENOMIC DNA]</scope>
    <source>
        <strain evidence="16">CBS 6772</strain>
    </source>
</reference>
<keyword evidence="17" id="KW-1185">Reference proteome</keyword>
<keyword evidence="10" id="KW-0508">mRNA splicing</keyword>
<evidence type="ECO:0000256" key="14">
    <source>
        <dbReference type="SAM" id="MobiDB-lite"/>
    </source>
</evidence>
<dbReference type="EMBL" id="LT598492">
    <property type="protein sequence ID" value="SCW00969.1"/>
    <property type="molecule type" value="Genomic_DNA"/>
</dbReference>
<feature type="compositionally biased region" description="Basic and acidic residues" evidence="14">
    <location>
        <begin position="421"/>
        <end position="438"/>
    </location>
</feature>
<dbReference type="OrthoDB" id="6275295at2759"/>
<keyword evidence="7" id="KW-0747">Spliceosome</keyword>
<name>A0A1G4MAU7_LACFM</name>
<dbReference type="InterPro" id="IPR002483">
    <property type="entry name" value="PWI_dom"/>
</dbReference>
<dbReference type="GO" id="GO:0006397">
    <property type="term" value="P:mRNA processing"/>
    <property type="evidence" value="ECO:0007669"/>
    <property type="project" value="UniProtKB-KW"/>
</dbReference>
<dbReference type="GO" id="GO:0008380">
    <property type="term" value="P:RNA splicing"/>
    <property type="evidence" value="ECO:0007669"/>
    <property type="project" value="UniProtKB-KW"/>
</dbReference>
<dbReference type="OMA" id="YDHHRSF"/>
<dbReference type="Pfam" id="PF01480">
    <property type="entry name" value="PWI"/>
    <property type="match status" value="1"/>
</dbReference>
<gene>
    <name evidence="16" type="ORF">LAFE_0D02146G</name>
</gene>
<keyword evidence="8" id="KW-0694">RNA-binding</keyword>
<keyword evidence="12" id="KW-0687">Ribonucleoprotein</keyword>
<comment type="subcellular location">
    <subcellularLocation>
        <location evidence="2">Cytoplasm</location>
    </subcellularLocation>
    <subcellularLocation>
        <location evidence="1">Nucleus</location>
    </subcellularLocation>
</comment>
<feature type="compositionally biased region" description="Acidic residues" evidence="14">
    <location>
        <begin position="328"/>
        <end position="344"/>
    </location>
</feature>
<evidence type="ECO:0000256" key="9">
    <source>
        <dbReference type="ARBA" id="ARBA00023054"/>
    </source>
</evidence>
<feature type="region of interest" description="Disordered" evidence="14">
    <location>
        <begin position="62"/>
        <end position="90"/>
    </location>
</feature>
<dbReference type="AlphaFoldDB" id="A0A1G4MAU7"/>
<dbReference type="STRING" id="4955.A0A1G4MAU7"/>
<feature type="compositionally biased region" description="Basic and acidic residues" evidence="14">
    <location>
        <begin position="64"/>
        <end position="76"/>
    </location>
</feature>
<evidence type="ECO:0000256" key="11">
    <source>
        <dbReference type="ARBA" id="ARBA00023242"/>
    </source>
</evidence>
<dbReference type="InterPro" id="IPR057542">
    <property type="entry name" value="SNU71_RBD"/>
</dbReference>
<keyword evidence="11" id="KW-0539">Nucleus</keyword>
<evidence type="ECO:0000256" key="8">
    <source>
        <dbReference type="ARBA" id="ARBA00022884"/>
    </source>
</evidence>
<keyword evidence="6" id="KW-0507">mRNA processing</keyword>
<feature type="compositionally biased region" description="Low complexity" evidence="14">
    <location>
        <begin position="440"/>
        <end position="456"/>
    </location>
</feature>
<evidence type="ECO:0000256" key="5">
    <source>
        <dbReference type="ARBA" id="ARBA00022490"/>
    </source>
</evidence>